<organism evidence="1">
    <name type="scientific">marine metagenome</name>
    <dbReference type="NCBI Taxonomy" id="408172"/>
    <lineage>
        <taxon>unclassified sequences</taxon>
        <taxon>metagenomes</taxon>
        <taxon>ecological metagenomes</taxon>
    </lineage>
</organism>
<protein>
    <recommendedName>
        <fullName evidence="2">Cupin 2 conserved barrel domain-containing protein</fullName>
    </recommendedName>
</protein>
<gene>
    <name evidence="1" type="ORF">METZ01_LOCUS106889</name>
</gene>
<sequence>MKDWKKIVIDSPAMWPQTTHVDLEEPFVDDRGYIQHLVNTPMKNIALIKSVTGAVRANHYHLEDWHYMYMLDGEAEYHYRPHGSDEAPKVVIWRTGELVFTPPMEEHTTIFTQDSTFLAMSRNARDQATYEADVRRVELVDPNSIKL</sequence>
<evidence type="ECO:0008006" key="2">
    <source>
        <dbReference type="Google" id="ProtNLM"/>
    </source>
</evidence>
<proteinExistence type="predicted"/>
<reference evidence="1" key="1">
    <citation type="submission" date="2018-05" db="EMBL/GenBank/DDBJ databases">
        <authorList>
            <person name="Lanie J.A."/>
            <person name="Ng W.-L."/>
            <person name="Kazmierczak K.M."/>
            <person name="Andrzejewski T.M."/>
            <person name="Davidsen T.M."/>
            <person name="Wayne K.J."/>
            <person name="Tettelin H."/>
            <person name="Glass J.I."/>
            <person name="Rusch D."/>
            <person name="Podicherti R."/>
            <person name="Tsui H.-C.T."/>
            <person name="Winkler M.E."/>
        </authorList>
    </citation>
    <scope>NUCLEOTIDE SEQUENCE</scope>
</reference>
<dbReference type="SUPFAM" id="SSF51182">
    <property type="entry name" value="RmlC-like cupins"/>
    <property type="match status" value="1"/>
</dbReference>
<dbReference type="Gene3D" id="2.60.120.10">
    <property type="entry name" value="Jelly Rolls"/>
    <property type="match status" value="1"/>
</dbReference>
<name>A0A381WNI0_9ZZZZ</name>
<dbReference type="EMBL" id="UINC01012364">
    <property type="protein sequence ID" value="SVA54035.1"/>
    <property type="molecule type" value="Genomic_DNA"/>
</dbReference>
<accession>A0A381WNI0</accession>
<dbReference type="AlphaFoldDB" id="A0A381WNI0"/>
<dbReference type="InterPro" id="IPR014710">
    <property type="entry name" value="RmlC-like_jellyroll"/>
</dbReference>
<dbReference type="InterPro" id="IPR011051">
    <property type="entry name" value="RmlC_Cupin_sf"/>
</dbReference>
<evidence type="ECO:0000313" key="1">
    <source>
        <dbReference type="EMBL" id="SVA54035.1"/>
    </source>
</evidence>